<reference evidence="2" key="1">
    <citation type="submission" date="2020-06" db="EMBL/GenBank/DDBJ databases">
        <authorList>
            <person name="Li T."/>
            <person name="Hu X."/>
            <person name="Zhang T."/>
            <person name="Song X."/>
            <person name="Zhang H."/>
            <person name="Dai N."/>
            <person name="Sheng W."/>
            <person name="Hou X."/>
            <person name="Wei L."/>
        </authorList>
    </citation>
    <scope>NUCLEOTIDE SEQUENCE</scope>
    <source>
        <strain evidence="2">K16</strain>
        <tissue evidence="2">Leaf</tissue>
    </source>
</reference>
<dbReference type="AlphaFoldDB" id="A0AAE2C0U1"/>
<evidence type="ECO:0000313" key="2">
    <source>
        <dbReference type="EMBL" id="KAK4404525.1"/>
    </source>
</evidence>
<comment type="caution">
    <text evidence="2">The sequence shown here is derived from an EMBL/GenBank/DDBJ whole genome shotgun (WGS) entry which is preliminary data.</text>
</comment>
<evidence type="ECO:0000256" key="1">
    <source>
        <dbReference type="SAM" id="MobiDB-lite"/>
    </source>
</evidence>
<reference evidence="2" key="2">
    <citation type="journal article" date="2024" name="Plant">
        <title>Genomic evolution and insights into agronomic trait innovations of Sesamum species.</title>
        <authorList>
            <person name="Miao H."/>
            <person name="Wang L."/>
            <person name="Qu L."/>
            <person name="Liu H."/>
            <person name="Sun Y."/>
            <person name="Le M."/>
            <person name="Wang Q."/>
            <person name="Wei S."/>
            <person name="Zheng Y."/>
            <person name="Lin W."/>
            <person name="Duan Y."/>
            <person name="Cao H."/>
            <person name="Xiong S."/>
            <person name="Wang X."/>
            <person name="Wei L."/>
            <person name="Li C."/>
            <person name="Ma Q."/>
            <person name="Ju M."/>
            <person name="Zhao R."/>
            <person name="Li G."/>
            <person name="Mu C."/>
            <person name="Tian Q."/>
            <person name="Mei H."/>
            <person name="Zhang T."/>
            <person name="Gao T."/>
            <person name="Zhang H."/>
        </authorList>
    </citation>
    <scope>NUCLEOTIDE SEQUENCE</scope>
    <source>
        <strain evidence="2">K16</strain>
    </source>
</reference>
<accession>A0AAE2C0U1</accession>
<protein>
    <submittedName>
        <fullName evidence="2">Uncharacterized protein</fullName>
    </submittedName>
</protein>
<proteinExistence type="predicted"/>
<keyword evidence="3" id="KW-1185">Reference proteome</keyword>
<feature type="compositionally biased region" description="Low complexity" evidence="1">
    <location>
        <begin position="157"/>
        <end position="175"/>
    </location>
</feature>
<organism evidence="2 3">
    <name type="scientific">Sesamum angolense</name>
    <dbReference type="NCBI Taxonomy" id="2727404"/>
    <lineage>
        <taxon>Eukaryota</taxon>
        <taxon>Viridiplantae</taxon>
        <taxon>Streptophyta</taxon>
        <taxon>Embryophyta</taxon>
        <taxon>Tracheophyta</taxon>
        <taxon>Spermatophyta</taxon>
        <taxon>Magnoliopsida</taxon>
        <taxon>eudicotyledons</taxon>
        <taxon>Gunneridae</taxon>
        <taxon>Pentapetalae</taxon>
        <taxon>asterids</taxon>
        <taxon>lamiids</taxon>
        <taxon>Lamiales</taxon>
        <taxon>Pedaliaceae</taxon>
        <taxon>Sesamum</taxon>
    </lineage>
</organism>
<dbReference type="InterPro" id="IPR012337">
    <property type="entry name" value="RNaseH-like_sf"/>
</dbReference>
<dbReference type="SUPFAM" id="SSF53098">
    <property type="entry name" value="Ribonuclease H-like"/>
    <property type="match status" value="1"/>
</dbReference>
<feature type="region of interest" description="Disordered" evidence="1">
    <location>
        <begin position="141"/>
        <end position="175"/>
    </location>
</feature>
<name>A0AAE2C0U1_9LAMI</name>
<dbReference type="EMBL" id="JACGWL010000004">
    <property type="protein sequence ID" value="KAK4404525.1"/>
    <property type="molecule type" value="Genomic_DNA"/>
</dbReference>
<gene>
    <name evidence="2" type="ORF">Sango_0821100</name>
</gene>
<dbReference type="Proteomes" id="UP001289374">
    <property type="component" value="Unassembled WGS sequence"/>
</dbReference>
<sequence>MFEDIFKLPNLKKTYERGVMINAYMYNRPPLLDIIRDFTKNRDMVRPAKTRFATAFLTLKRFHVQKGNLRKMFTCERWTKSSWLLLDPEFYYANPNVEQDEEVMQGRLTLDSDEENATEFEDDDLTWGDVARVAGIHENAYSLRSQSTKEPRGTSNASSSKASKKASSSKSSAAV</sequence>
<evidence type="ECO:0000313" key="3">
    <source>
        <dbReference type="Proteomes" id="UP001289374"/>
    </source>
</evidence>